<proteinExistence type="inferred from homology"/>
<comment type="catalytic activity">
    <reaction evidence="5">
        <text>RX + glutathione = an S-substituted glutathione + a halide anion + H(+)</text>
        <dbReference type="Rhea" id="RHEA:16437"/>
        <dbReference type="ChEBI" id="CHEBI:15378"/>
        <dbReference type="ChEBI" id="CHEBI:16042"/>
        <dbReference type="ChEBI" id="CHEBI:17792"/>
        <dbReference type="ChEBI" id="CHEBI:57925"/>
        <dbReference type="ChEBI" id="CHEBI:90779"/>
        <dbReference type="EC" id="2.5.1.18"/>
    </reaction>
</comment>
<reference evidence="8 10" key="1">
    <citation type="submission" date="2021-06" db="EMBL/GenBank/DDBJ databases">
        <title>Caerostris darwini draft genome.</title>
        <authorList>
            <person name="Kono N."/>
            <person name="Arakawa K."/>
        </authorList>
    </citation>
    <scope>NUCLEOTIDE SEQUENCE [LARGE SCALE GENOMIC DNA]</scope>
</reference>
<dbReference type="AlphaFoldDB" id="A0AAV4PHL2"/>
<keyword evidence="10" id="KW-1185">Reference proteome</keyword>
<dbReference type="EMBL" id="BPLQ01011357">
    <property type="protein sequence ID" value="GIY57604.1"/>
    <property type="molecule type" value="Genomic_DNA"/>
</dbReference>
<dbReference type="Gene3D" id="1.20.1050.130">
    <property type="match status" value="1"/>
</dbReference>
<evidence type="ECO:0000256" key="5">
    <source>
        <dbReference type="ARBA" id="ARBA00047960"/>
    </source>
</evidence>
<evidence type="ECO:0000313" key="9">
    <source>
        <dbReference type="EMBL" id="GIY57604.1"/>
    </source>
</evidence>
<comment type="caution">
    <text evidence="8">The sequence shown here is derived from an EMBL/GenBank/DDBJ whole genome shotgun (WGS) entry which is preliminary data.</text>
</comment>
<dbReference type="FunFam" id="1.20.1050.10:FF:000003">
    <property type="entry name" value="Glutathione S-transferase 2"/>
    <property type="match status" value="1"/>
</dbReference>
<evidence type="ECO:0000256" key="4">
    <source>
        <dbReference type="ARBA" id="ARBA00022679"/>
    </source>
</evidence>
<dbReference type="InterPro" id="IPR040079">
    <property type="entry name" value="Glutathione_S-Trfase"/>
</dbReference>
<evidence type="ECO:0000256" key="3">
    <source>
        <dbReference type="ARBA" id="ARBA00012452"/>
    </source>
</evidence>
<dbReference type="Pfam" id="PF14497">
    <property type="entry name" value="GST_C_3"/>
    <property type="match status" value="1"/>
</dbReference>
<dbReference type="InterPro" id="IPR036249">
    <property type="entry name" value="Thioredoxin-like_sf"/>
</dbReference>
<keyword evidence="4" id="KW-0808">Transferase</keyword>
<dbReference type="PROSITE" id="PS50404">
    <property type="entry name" value="GST_NTER"/>
    <property type="match status" value="1"/>
</dbReference>
<dbReference type="EC" id="2.5.1.18" evidence="3"/>
<dbReference type="InterPro" id="IPR004045">
    <property type="entry name" value="Glutathione_S-Trfase_N"/>
</dbReference>
<dbReference type="GO" id="GO:0006749">
    <property type="term" value="P:glutathione metabolic process"/>
    <property type="evidence" value="ECO:0007669"/>
    <property type="project" value="TreeGrafter"/>
</dbReference>
<evidence type="ECO:0000259" key="7">
    <source>
        <dbReference type="PROSITE" id="PS50405"/>
    </source>
</evidence>
<dbReference type="PROSITE" id="PS50405">
    <property type="entry name" value="GST_CTER"/>
    <property type="match status" value="1"/>
</dbReference>
<evidence type="ECO:0000259" key="6">
    <source>
        <dbReference type="PROSITE" id="PS50404"/>
    </source>
</evidence>
<dbReference type="InterPro" id="IPR004046">
    <property type="entry name" value="GST_C"/>
</dbReference>
<dbReference type="PANTHER" id="PTHR11571">
    <property type="entry name" value="GLUTATHIONE S-TRANSFERASE"/>
    <property type="match status" value="1"/>
</dbReference>
<evidence type="ECO:0000256" key="1">
    <source>
        <dbReference type="ARBA" id="ARBA00003701"/>
    </source>
</evidence>
<feature type="domain" description="GST N-terminal" evidence="6">
    <location>
        <begin position="2"/>
        <end position="83"/>
    </location>
</feature>
<dbReference type="Pfam" id="PF02798">
    <property type="entry name" value="GST_N"/>
    <property type="match status" value="1"/>
</dbReference>
<dbReference type="InterPro" id="IPR050213">
    <property type="entry name" value="GST_superfamily"/>
</dbReference>
<evidence type="ECO:0000313" key="10">
    <source>
        <dbReference type="Proteomes" id="UP001054837"/>
    </source>
</evidence>
<organism evidence="8 10">
    <name type="scientific">Caerostris darwini</name>
    <dbReference type="NCBI Taxonomy" id="1538125"/>
    <lineage>
        <taxon>Eukaryota</taxon>
        <taxon>Metazoa</taxon>
        <taxon>Ecdysozoa</taxon>
        <taxon>Arthropoda</taxon>
        <taxon>Chelicerata</taxon>
        <taxon>Arachnida</taxon>
        <taxon>Araneae</taxon>
        <taxon>Araneomorphae</taxon>
        <taxon>Entelegynae</taxon>
        <taxon>Araneoidea</taxon>
        <taxon>Araneidae</taxon>
        <taxon>Caerostris</taxon>
    </lineage>
</organism>
<comment type="similarity">
    <text evidence="2">Belongs to the GST superfamily. Mu family.</text>
</comment>
<dbReference type="SFLD" id="SFLDG01205">
    <property type="entry name" value="AMPS.1"/>
    <property type="match status" value="1"/>
</dbReference>
<comment type="function">
    <text evidence="1">Conjugation of reduced glutathione to a wide number of exogenous and endogenous hydrophobic electrophiles.</text>
</comment>
<dbReference type="SUPFAM" id="SSF52833">
    <property type="entry name" value="Thioredoxin-like"/>
    <property type="match status" value="1"/>
</dbReference>
<dbReference type="InterPro" id="IPR010987">
    <property type="entry name" value="Glutathione-S-Trfase_C-like"/>
</dbReference>
<dbReference type="GO" id="GO:0004364">
    <property type="term" value="F:glutathione transferase activity"/>
    <property type="evidence" value="ECO:0007669"/>
    <property type="project" value="UniProtKB-EC"/>
</dbReference>
<evidence type="ECO:0000313" key="8">
    <source>
        <dbReference type="EMBL" id="GIX96610.1"/>
    </source>
</evidence>
<gene>
    <name evidence="8" type="primary">Gstm1</name>
    <name evidence="8" type="ORF">CDAR_188691</name>
    <name evidence="9" type="ORF">CDAR_459751</name>
</gene>
<dbReference type="SFLD" id="SFLDG00363">
    <property type="entry name" value="AMPS_(cytGST):_Alpha-__Mu-__Pi"/>
    <property type="match status" value="1"/>
</dbReference>
<dbReference type="InterPro" id="IPR036282">
    <property type="entry name" value="Glutathione-S-Trfase_C_sf"/>
</dbReference>
<dbReference type="EMBL" id="BPLQ01002948">
    <property type="protein sequence ID" value="GIX96610.1"/>
    <property type="molecule type" value="Genomic_DNA"/>
</dbReference>
<dbReference type="CDD" id="cd03075">
    <property type="entry name" value="GST_N_Mu"/>
    <property type="match status" value="1"/>
</dbReference>
<dbReference type="SFLD" id="SFLDS00019">
    <property type="entry name" value="Glutathione_Transferase_(cytos"/>
    <property type="match status" value="1"/>
</dbReference>
<dbReference type="PANTHER" id="PTHR11571:SF222">
    <property type="entry name" value="GLUTATHIONE TRANSFERASE"/>
    <property type="match status" value="1"/>
</dbReference>
<dbReference type="Proteomes" id="UP001054837">
    <property type="component" value="Unassembled WGS sequence"/>
</dbReference>
<accession>A0AAV4PHL2</accession>
<sequence>MVKPIVGYWDLRGLGEPIRYLLRYKNIDFEDKRYAFGKDEWKNEKFTLGFPFPNLPYYIEGDIKLTQSNAILRYLARKHGMDGEDEQQKFKVFLAEQQITDLHYNLVYLVENPNYEKIKGEFFKTIPAQLKLWEEFLGDQKYLTGDSITYVDFMAYDVFDFYRIIHAESLDEFPGLQAFQERIKNIPEIQKHMNSATYKKWPIFAPNAVYAGSGEPPAHL</sequence>
<name>A0AAV4PHL2_9ARAC</name>
<evidence type="ECO:0000256" key="2">
    <source>
        <dbReference type="ARBA" id="ARBA00005861"/>
    </source>
</evidence>
<feature type="domain" description="GST C-terminal" evidence="7">
    <location>
        <begin position="85"/>
        <end position="203"/>
    </location>
</feature>
<dbReference type="SUPFAM" id="SSF47616">
    <property type="entry name" value="GST C-terminal domain-like"/>
    <property type="match status" value="1"/>
</dbReference>
<protein>
    <recommendedName>
        <fullName evidence="3">glutathione transferase</fullName>
        <ecNumber evidence="3">2.5.1.18</ecNumber>
    </recommendedName>
</protein>